<keyword evidence="1" id="KW-0645">Protease</keyword>
<sequence length="212" mass="24289">MQGTKKLNAMYVPKSFQFDNPAEKIAFMQRYPFATLVTVAHGLPLATHLPFAVEEKDGKVILSSHFAAGNSQTQYVETGSSLVIFSEPHAYISPRHYDKQESVPTWDYIAVHAYGKCRIEQDADAKLILLEKMIRFYEPNYLQQWTSLSHRFRMGMLSGLTAFTLEVTELQGQRKLSQNKTITERTRIIRQLEESPVGIEQDLAKYIQNTLK</sequence>
<evidence type="ECO:0000313" key="1">
    <source>
        <dbReference type="EMBL" id="GGC18729.1"/>
    </source>
</evidence>
<keyword evidence="1" id="KW-0378">Hydrolase</keyword>
<evidence type="ECO:0000313" key="2">
    <source>
        <dbReference type="Proteomes" id="UP000597338"/>
    </source>
</evidence>
<dbReference type="Proteomes" id="UP000597338">
    <property type="component" value="Unassembled WGS sequence"/>
</dbReference>
<proteinExistence type="predicted"/>
<dbReference type="PANTHER" id="PTHR35802">
    <property type="entry name" value="PROTEASE SYNTHASE AND SPORULATION PROTEIN PAI 2"/>
    <property type="match status" value="1"/>
</dbReference>
<organism evidence="1 2">
    <name type="scientific">Parapedobacter defluvii</name>
    <dbReference type="NCBI Taxonomy" id="2045106"/>
    <lineage>
        <taxon>Bacteria</taxon>
        <taxon>Pseudomonadati</taxon>
        <taxon>Bacteroidota</taxon>
        <taxon>Sphingobacteriia</taxon>
        <taxon>Sphingobacteriales</taxon>
        <taxon>Sphingobacteriaceae</taxon>
        <taxon>Parapedobacter</taxon>
    </lineage>
</organism>
<dbReference type="EMBL" id="BMIK01000002">
    <property type="protein sequence ID" value="GGC18729.1"/>
    <property type="molecule type" value="Genomic_DNA"/>
</dbReference>
<dbReference type="GO" id="GO:0008233">
    <property type="term" value="F:peptidase activity"/>
    <property type="evidence" value="ECO:0007669"/>
    <property type="project" value="UniProtKB-KW"/>
</dbReference>
<gene>
    <name evidence="1" type="primary">paiB</name>
    <name evidence="1" type="ORF">GCM10011386_08230</name>
</gene>
<reference evidence="2" key="1">
    <citation type="journal article" date="2019" name="Int. J. Syst. Evol. Microbiol.">
        <title>The Global Catalogue of Microorganisms (GCM) 10K type strain sequencing project: providing services to taxonomists for standard genome sequencing and annotation.</title>
        <authorList>
            <consortium name="The Broad Institute Genomics Platform"/>
            <consortium name="The Broad Institute Genome Sequencing Center for Infectious Disease"/>
            <person name="Wu L."/>
            <person name="Ma J."/>
        </authorList>
    </citation>
    <scope>NUCLEOTIDE SEQUENCE [LARGE SCALE GENOMIC DNA]</scope>
    <source>
        <strain evidence="2">CGMCC 1.15342</strain>
    </source>
</reference>
<dbReference type="Pfam" id="PF04299">
    <property type="entry name" value="FMN_bind_2"/>
    <property type="match status" value="1"/>
</dbReference>
<dbReference type="PANTHER" id="PTHR35802:SF1">
    <property type="entry name" value="PROTEASE SYNTHASE AND SPORULATION PROTEIN PAI 2"/>
    <property type="match status" value="1"/>
</dbReference>
<name>A0ABQ1L8X2_9SPHI</name>
<dbReference type="InterPro" id="IPR012349">
    <property type="entry name" value="Split_barrel_FMN-bd"/>
</dbReference>
<dbReference type="Gene3D" id="2.30.110.10">
    <property type="entry name" value="Electron Transport, Fmn-binding Protein, Chain A"/>
    <property type="match status" value="1"/>
</dbReference>
<keyword evidence="2" id="KW-1185">Reference proteome</keyword>
<dbReference type="SUPFAM" id="SSF50475">
    <property type="entry name" value="FMN-binding split barrel"/>
    <property type="match status" value="1"/>
</dbReference>
<accession>A0ABQ1L8X2</accession>
<comment type="caution">
    <text evidence="1">The sequence shown here is derived from an EMBL/GenBank/DDBJ whole genome shotgun (WGS) entry which is preliminary data.</text>
</comment>
<dbReference type="PIRSF" id="PIRSF010372">
    <property type="entry name" value="PaiB"/>
    <property type="match status" value="1"/>
</dbReference>
<protein>
    <submittedName>
        <fullName evidence="1">Protease synthase and sporulation protein PAI 2</fullName>
    </submittedName>
</protein>
<dbReference type="InterPro" id="IPR007396">
    <property type="entry name" value="TR_PAI2-type"/>
</dbReference>
<dbReference type="GO" id="GO:0006508">
    <property type="term" value="P:proteolysis"/>
    <property type="evidence" value="ECO:0007669"/>
    <property type="project" value="UniProtKB-KW"/>
</dbReference>